<feature type="region of interest" description="Disordered" evidence="2">
    <location>
        <begin position="192"/>
        <end position="227"/>
    </location>
</feature>
<reference evidence="6" key="1">
    <citation type="submission" date="2023-07" db="EMBL/GenBank/DDBJ databases">
        <title>A draft genome of Kazachstania heterogenica Y-27499.</title>
        <authorList>
            <person name="Donic C."/>
            <person name="Kralova J.S."/>
            <person name="Fidel L."/>
            <person name="Ben-Dor S."/>
            <person name="Jung S."/>
        </authorList>
    </citation>
    <scope>NUCLEOTIDE SEQUENCE [LARGE SCALE GENOMIC DNA]</scope>
    <source>
        <strain evidence="6">Y27499</strain>
    </source>
</reference>
<evidence type="ECO:0000313" key="5">
    <source>
        <dbReference type="EMBL" id="KAK5773651.1"/>
    </source>
</evidence>
<dbReference type="InterPro" id="IPR027417">
    <property type="entry name" value="P-loop_NTPase"/>
</dbReference>
<keyword evidence="6" id="KW-1185">Reference proteome</keyword>
<evidence type="ECO:0000259" key="3">
    <source>
        <dbReference type="Pfam" id="PF13086"/>
    </source>
</evidence>
<protein>
    <submittedName>
        <fullName evidence="5">Uncharacterized protein</fullName>
    </submittedName>
</protein>
<feature type="region of interest" description="Disordered" evidence="2">
    <location>
        <begin position="519"/>
        <end position="552"/>
    </location>
</feature>
<organism evidence="5 6">
    <name type="scientific">Arxiozyma heterogenica</name>
    <dbReference type="NCBI Taxonomy" id="278026"/>
    <lineage>
        <taxon>Eukaryota</taxon>
        <taxon>Fungi</taxon>
        <taxon>Dikarya</taxon>
        <taxon>Ascomycota</taxon>
        <taxon>Saccharomycotina</taxon>
        <taxon>Saccharomycetes</taxon>
        <taxon>Saccharomycetales</taxon>
        <taxon>Saccharomycetaceae</taxon>
        <taxon>Arxiozyma</taxon>
    </lineage>
</organism>
<evidence type="ECO:0000256" key="1">
    <source>
        <dbReference type="ARBA" id="ARBA00022806"/>
    </source>
</evidence>
<dbReference type="AlphaFoldDB" id="A0AAN8A6D4"/>
<feature type="domain" description="DNA2/NAM7 helicase helicase" evidence="3">
    <location>
        <begin position="872"/>
        <end position="948"/>
    </location>
</feature>
<feature type="region of interest" description="Disordered" evidence="2">
    <location>
        <begin position="467"/>
        <end position="489"/>
    </location>
</feature>
<dbReference type="Gene3D" id="3.40.50.300">
    <property type="entry name" value="P-loop containing nucleotide triphosphate hydrolases"/>
    <property type="match status" value="2"/>
</dbReference>
<dbReference type="InterPro" id="IPR041677">
    <property type="entry name" value="DNA2/NAM7_AAA_11"/>
</dbReference>
<evidence type="ECO:0000313" key="6">
    <source>
        <dbReference type="Proteomes" id="UP001306508"/>
    </source>
</evidence>
<feature type="compositionally biased region" description="Basic residues" evidence="2">
    <location>
        <begin position="192"/>
        <end position="226"/>
    </location>
</feature>
<dbReference type="InterPro" id="IPR041679">
    <property type="entry name" value="DNA2/NAM7-like_C"/>
</dbReference>
<dbReference type="EMBL" id="JAWIZZ010000071">
    <property type="protein sequence ID" value="KAK5773651.1"/>
    <property type="molecule type" value="Genomic_DNA"/>
</dbReference>
<feature type="domain" description="DNA2/NAM7 helicase-like C-terminal" evidence="4">
    <location>
        <begin position="955"/>
        <end position="1199"/>
    </location>
</feature>
<feature type="compositionally biased region" description="Polar residues" evidence="2">
    <location>
        <begin position="418"/>
        <end position="435"/>
    </location>
</feature>
<feature type="compositionally biased region" description="Basic and acidic residues" evidence="2">
    <location>
        <begin position="529"/>
        <end position="543"/>
    </location>
</feature>
<feature type="compositionally biased region" description="Basic residues" evidence="2">
    <location>
        <begin position="519"/>
        <end position="528"/>
    </location>
</feature>
<feature type="domain" description="DNA2/NAM7 helicase helicase" evidence="3">
    <location>
        <begin position="744"/>
        <end position="846"/>
    </location>
</feature>
<feature type="compositionally biased region" description="Polar residues" evidence="2">
    <location>
        <begin position="442"/>
        <end position="452"/>
    </location>
</feature>
<dbReference type="Proteomes" id="UP001306508">
    <property type="component" value="Unassembled WGS sequence"/>
</dbReference>
<dbReference type="GO" id="GO:0005737">
    <property type="term" value="C:cytoplasm"/>
    <property type="evidence" value="ECO:0007669"/>
    <property type="project" value="TreeGrafter"/>
</dbReference>
<keyword evidence="1" id="KW-0547">Nucleotide-binding</keyword>
<dbReference type="PANTHER" id="PTHR10887">
    <property type="entry name" value="DNA2/NAM7 HELICASE FAMILY"/>
    <property type="match status" value="1"/>
</dbReference>
<accession>A0AAN8A6D4</accession>
<dbReference type="InterPro" id="IPR047187">
    <property type="entry name" value="SF1_C_Upf1"/>
</dbReference>
<comment type="caution">
    <text evidence="5">The sequence shown here is derived from an EMBL/GenBank/DDBJ whole genome shotgun (WGS) entry which is preliminary data.</text>
</comment>
<keyword evidence="1" id="KW-0347">Helicase</keyword>
<dbReference type="GO" id="GO:0003678">
    <property type="term" value="F:DNA helicase activity"/>
    <property type="evidence" value="ECO:0007669"/>
    <property type="project" value="UniProtKB-ARBA"/>
</dbReference>
<dbReference type="PANTHER" id="PTHR10887:SF317">
    <property type="entry name" value="ATP-DEPENDENT RNA HELICASE ECM32-RELATED"/>
    <property type="match status" value="1"/>
</dbReference>
<dbReference type="Pfam" id="PF13087">
    <property type="entry name" value="AAA_12"/>
    <property type="match status" value="1"/>
</dbReference>
<dbReference type="GO" id="GO:0003724">
    <property type="term" value="F:RNA helicase activity"/>
    <property type="evidence" value="ECO:0007669"/>
    <property type="project" value="TreeGrafter"/>
</dbReference>
<feature type="compositionally biased region" description="Low complexity" evidence="2">
    <location>
        <begin position="378"/>
        <end position="388"/>
    </location>
</feature>
<dbReference type="CDD" id="cd18808">
    <property type="entry name" value="SF1_C_Upf1"/>
    <property type="match status" value="1"/>
</dbReference>
<evidence type="ECO:0000259" key="4">
    <source>
        <dbReference type="Pfam" id="PF13087"/>
    </source>
</evidence>
<feature type="region of interest" description="Disordered" evidence="2">
    <location>
        <begin position="346"/>
        <end position="452"/>
    </location>
</feature>
<keyword evidence="1" id="KW-0378">Hydrolase</keyword>
<dbReference type="InterPro" id="IPR045055">
    <property type="entry name" value="DNA2/NAM7-like"/>
</dbReference>
<keyword evidence="1" id="KW-0067">ATP-binding</keyword>
<name>A0AAN8A6D4_9SACH</name>
<dbReference type="GO" id="GO:0000184">
    <property type="term" value="P:nuclear-transcribed mRNA catabolic process, nonsense-mediated decay"/>
    <property type="evidence" value="ECO:0007669"/>
    <property type="project" value="TreeGrafter"/>
</dbReference>
<evidence type="ECO:0000256" key="2">
    <source>
        <dbReference type="SAM" id="MobiDB-lite"/>
    </source>
</evidence>
<gene>
    <name evidence="5" type="ORF">RI543_004959</name>
</gene>
<proteinExistence type="predicted"/>
<sequence length="1229" mass="140700">MDDSQFECKTCHEKGSADQLMKHLSTTRHKTVIDISDPQNPEELCCEECKDNNNVHQLEIIRFGGDDMDIYCKSCLSKLLNNEDKIDQDMKQTMVSYSLNNGALLSFWIKFKIFRDCYCLKCGDDELKMNVKKMNQIKNSSKSKNNTLNTHPLVFCDNCVNKLPKNERDYFISEDSHKFIYHLLNIPEPSNKLKKLNRKRKSLRGGKRRSKNKRNTKSKISSKKVPKPMTLMQKMTKEAFSNKRENSKIISASDVKLSSFKGFKAINSESNLQSLTIKIESISLSNGTNTNSNKDNDNKNKTLSFVFKKPEGNNMTNGVDKIQSTPNLSRLEKEFSKKDVSTISLKNDSITTKQNDRKKQKNKTSEKNTIKKQFQTASNSKQTKLNKSSNKKNKNMQKVALKSNNNKLRSVKEKAKTNFPNDNNTIQSNRGNSIMSRKESKSQVASTSWSNGWSNNLIGTVVELNNNTSESGEEGNLRNKKNNEQTFQSKTWSTGWDDSFKGAEVSSHLEVKETFTKKVMKKEDKKKKKEDENNNYHAVENKSTESQYSGNSIEEGTHLRAYEKFKPVLAYPDMKTYCDTFSYALFQEERLESSFMKDIKIMWPLDKKESVFVFKTSTNNPELQYVLAPHLLKAGRIPFNQMQPLMLVNKYDDTQVWYCFIKEVAKVRKEYHVLVELFPWNKLVLPTTLGSDDLMILPTSVQTNRILFSMTRLTNPKFIQLLLGNEKIKQIKFNNRLKFSRDTLNESQKDAVETVLNNSVTVIQGPPGTGKTSTIEEIIVQLIENLHTYPILCVAASNIAIDNIAEKLMESKPDIKILRILSDRKESEYAMDHPLGSVCLHNLIMRDLPDDVRNNYLAKQRGEILSANADRKLYENVTKYITAHVCRAQVILTTNMTAGGRQLKVIKELPVVIMDESTQSSEVSTLVPLSLPGIKKFVFVGDDKQLSSFSNVLQLEMSLFERILKNGSYEEPKMLNTQYRMHPQISEFPIAHIYDNKLQNGVTKTDKSWDGIKYPLYFISCRKGSETKVTNDSMNRGDDVVSNSFRLQGYTYINTYECDIIISVIYKLLDEKHVSLEDIGVVTPYSAQRDYISSRLVEDMVINPKGLAMVQEIEEDKFSEKKDNGLLSTINGIQSHTVNIINGLQVATVDSYQGHEKNFIIFSCVRSNKENKIGFLMDKRRLNVALTRSKYGLILVGNDSVLERGGGMWRTYIRYLRGRKLIFPSLDQY</sequence>
<dbReference type="SUPFAM" id="SSF52540">
    <property type="entry name" value="P-loop containing nucleoside triphosphate hydrolases"/>
    <property type="match status" value="1"/>
</dbReference>
<dbReference type="Pfam" id="PF13086">
    <property type="entry name" value="AAA_11"/>
    <property type="match status" value="2"/>
</dbReference>